<accession>E0UJJ3</accession>
<sequence>MTTGTEIADLKTLNYFPYLDNGLISEDFQSKIGVYAIFNQEQELQFVGYSRDIYLSLKQHLVRQPDNCYWLKIQTITRPSRTQLEEIRLAWIKENGKTPLGNDSEQGKWTEPIDAKLAMTEAEKQEYQSTDDLGKIKLLKKVSRRVEEAIQEKLKTRGVQMDMRFNPKLKEQGLLDLK</sequence>
<dbReference type="STRING" id="497965.Cyan7822_0187"/>
<reference evidence="2" key="1">
    <citation type="journal article" date="2011" name="MBio">
        <title>Novel metabolic attributes of the genus Cyanothece, comprising a group of unicellular nitrogen-fixing Cyanobacteria.</title>
        <authorList>
            <person name="Bandyopadhyay A."/>
            <person name="Elvitigala T."/>
            <person name="Welsh E."/>
            <person name="Stockel J."/>
            <person name="Liberton M."/>
            <person name="Min H."/>
            <person name="Sherman L.A."/>
            <person name="Pakrasi H.B."/>
        </authorList>
    </citation>
    <scope>NUCLEOTIDE SEQUENCE [LARGE SCALE GENOMIC DNA]</scope>
    <source>
        <strain evidence="2">PCC 7822</strain>
    </source>
</reference>
<dbReference type="InterPro" id="IPR049578">
    <property type="entry name" value="CAXIP1-like_GIY-YIG_dom"/>
</dbReference>
<dbReference type="OrthoDB" id="424286at2"/>
<proteinExistence type="predicted"/>
<evidence type="ECO:0000313" key="1">
    <source>
        <dbReference type="EMBL" id="ADN12237.1"/>
    </source>
</evidence>
<keyword evidence="2" id="KW-1185">Reference proteome</keyword>
<dbReference type="AlphaFoldDB" id="E0UJJ3"/>
<gene>
    <name evidence="1" type="ordered locus">Cyan7822_0187</name>
</gene>
<dbReference type="CDD" id="cd10450">
    <property type="entry name" value="GIY-YIG_AtGrxS16_like"/>
    <property type="match status" value="1"/>
</dbReference>
<dbReference type="eggNOG" id="ENOG502ZBP7">
    <property type="taxonomic scope" value="Bacteria"/>
</dbReference>
<dbReference type="Proteomes" id="UP000008206">
    <property type="component" value="Chromosome"/>
</dbReference>
<evidence type="ECO:0008006" key="3">
    <source>
        <dbReference type="Google" id="ProtNLM"/>
    </source>
</evidence>
<evidence type="ECO:0000313" key="2">
    <source>
        <dbReference type="Proteomes" id="UP000008206"/>
    </source>
</evidence>
<protein>
    <recommendedName>
        <fullName evidence="3">GIY-YIG domain-containing protein</fullName>
    </recommendedName>
</protein>
<organism evidence="1 2">
    <name type="scientific">Gloeothece verrucosa (strain PCC 7822)</name>
    <name type="common">Cyanothece sp. (strain PCC 7822)</name>
    <dbReference type="NCBI Taxonomy" id="497965"/>
    <lineage>
        <taxon>Bacteria</taxon>
        <taxon>Bacillati</taxon>
        <taxon>Cyanobacteriota</taxon>
        <taxon>Cyanophyceae</taxon>
        <taxon>Oscillatoriophycideae</taxon>
        <taxon>Chroococcales</taxon>
        <taxon>Aphanothecaceae</taxon>
        <taxon>Gloeothece</taxon>
        <taxon>Gloeothece verrucosa</taxon>
    </lineage>
</organism>
<dbReference type="EMBL" id="CP002198">
    <property type="protein sequence ID" value="ADN12237.1"/>
    <property type="molecule type" value="Genomic_DNA"/>
</dbReference>
<dbReference type="KEGG" id="cyj:Cyan7822_0187"/>
<dbReference type="HOGENOM" id="CLU_1530813_0_0_3"/>
<dbReference type="RefSeq" id="WP_013320347.1">
    <property type="nucleotide sequence ID" value="NC_014501.1"/>
</dbReference>
<name>E0UJJ3_GLOV7</name>